<keyword evidence="1" id="KW-0472">Membrane</keyword>
<dbReference type="Pfam" id="PF05437">
    <property type="entry name" value="AzlD"/>
    <property type="match status" value="1"/>
</dbReference>
<gene>
    <name evidence="2" type="ORF">AB0763_15795</name>
</gene>
<keyword evidence="1" id="KW-0812">Transmembrane</keyword>
<protein>
    <submittedName>
        <fullName evidence="2">AzlD domain-containing protein</fullName>
    </submittedName>
</protein>
<dbReference type="InterPro" id="IPR008407">
    <property type="entry name" value="Brnchd-chn_aa_trnsp_AzlD"/>
</dbReference>
<sequence length="112" mass="11980">MMSTEVTMAIAMICLGTFLLRCLPMVWMRRRLKANSSKANQATPLWLQVLGPTMIAAMCGVSLVPAHPSTLLAFAAIVGCVATVLTWWFSRSLALPVLVGVVCYAVVVLLGG</sequence>
<accession>A0AB39HIF0</accession>
<feature type="transmembrane region" description="Helical" evidence="1">
    <location>
        <begin position="70"/>
        <end position="88"/>
    </location>
</feature>
<proteinExistence type="predicted"/>
<keyword evidence="1" id="KW-1133">Transmembrane helix</keyword>
<dbReference type="AlphaFoldDB" id="A0AB39HIF0"/>
<dbReference type="KEGG" id="vih:AB0763_15795"/>
<organism evidence="2">
    <name type="scientific">Vibrio sp. HB236076</name>
    <dbReference type="NCBI Taxonomy" id="3232307"/>
    <lineage>
        <taxon>Bacteria</taxon>
        <taxon>Pseudomonadati</taxon>
        <taxon>Pseudomonadota</taxon>
        <taxon>Gammaproteobacteria</taxon>
        <taxon>Vibrionales</taxon>
        <taxon>Vibrionaceae</taxon>
        <taxon>Vibrio</taxon>
    </lineage>
</organism>
<dbReference type="RefSeq" id="WP_306099409.1">
    <property type="nucleotide sequence ID" value="NZ_CP162602.1"/>
</dbReference>
<feature type="transmembrane region" description="Helical" evidence="1">
    <location>
        <begin position="45"/>
        <end position="64"/>
    </location>
</feature>
<evidence type="ECO:0000313" key="2">
    <source>
        <dbReference type="EMBL" id="XDK26504.1"/>
    </source>
</evidence>
<keyword evidence="2" id="KW-0614">Plasmid</keyword>
<reference evidence="2" key="1">
    <citation type="submission" date="2024-07" db="EMBL/GenBank/DDBJ databases">
        <title>Genome Analysis of a Potential Novel Vibrio Species Secreting pH- and Thermo-stable Alginate Lyase and its Application in Producing Alginate Oligosaccharides.</title>
        <authorList>
            <person name="Huang H."/>
            <person name="Bao K."/>
        </authorList>
    </citation>
    <scope>NUCLEOTIDE SEQUENCE</scope>
    <source>
        <strain evidence="2">HB236076</strain>
        <plasmid evidence="2">p-HB236076</plasmid>
    </source>
</reference>
<geneLocation type="plasmid" evidence="2">
    <name>p-HB236076</name>
</geneLocation>
<name>A0AB39HIF0_9VIBR</name>
<evidence type="ECO:0000256" key="1">
    <source>
        <dbReference type="SAM" id="Phobius"/>
    </source>
</evidence>
<feature type="transmembrane region" description="Helical" evidence="1">
    <location>
        <begin position="6"/>
        <end position="24"/>
    </location>
</feature>
<dbReference type="EMBL" id="CP162602">
    <property type="protein sequence ID" value="XDK26504.1"/>
    <property type="molecule type" value="Genomic_DNA"/>
</dbReference>
<feature type="transmembrane region" description="Helical" evidence="1">
    <location>
        <begin position="93"/>
        <end position="111"/>
    </location>
</feature>